<dbReference type="PANTHER" id="PTHR30050">
    <property type="entry name" value="CHROMOSOMAL REPLICATION INITIATOR PROTEIN DNAA"/>
    <property type="match status" value="1"/>
</dbReference>
<dbReference type="EMBL" id="JAZHPZ010000002">
    <property type="protein sequence ID" value="MEF2965074.1"/>
    <property type="molecule type" value="Genomic_DNA"/>
</dbReference>
<dbReference type="Proteomes" id="UP001306950">
    <property type="component" value="Unassembled WGS sequence"/>
</dbReference>
<comment type="caution">
    <text evidence="2">The sequence shown here is derived from an EMBL/GenBank/DDBJ whole genome shotgun (WGS) entry which is preliminary data.</text>
</comment>
<dbReference type="InterPro" id="IPR002611">
    <property type="entry name" value="IstB_ATP-bd"/>
</dbReference>
<dbReference type="CDD" id="cd00009">
    <property type="entry name" value="AAA"/>
    <property type="match status" value="1"/>
</dbReference>
<keyword evidence="2" id="KW-0547">Nucleotide-binding</keyword>
<dbReference type="NCBIfam" id="NF005378">
    <property type="entry name" value="PRK06921.1"/>
    <property type="match status" value="1"/>
</dbReference>
<sequence length="266" mass="30632">MKSLKETMKGFDLEEIRKRANSLSSTSKTEPAQDKQYRCSKCKDDEFIIVRKEDGTEFAIPCECRNEKAAERLLKSSKITPEFQSKGFKNFRREGRPKAVLDAFQAAWNYVQDLDDRNTPNKSIALLGRPGCGKTHLLMAISNNLLAKGTQVLYFPFVEGFNEIKANLDSLEQRIYQLQQAQVLYIDDLFKGRKEITDFVIEQTFAIINYRYLEKKPILISSEKTIAELCQIDEAIGSRINEMCWDYLVILKGGIELNYRLRSKEG</sequence>
<proteinExistence type="predicted"/>
<dbReference type="SUPFAM" id="SSF52540">
    <property type="entry name" value="P-loop containing nucleoside triphosphate hydrolases"/>
    <property type="match status" value="1"/>
</dbReference>
<dbReference type="RefSeq" id="WP_331845316.1">
    <property type="nucleotide sequence ID" value="NZ_JAZHPZ010000002.1"/>
</dbReference>
<name>A0ABU7VMS9_9BACL</name>
<gene>
    <name evidence="2" type="ORF">V3851_04455</name>
</gene>
<evidence type="ECO:0000259" key="1">
    <source>
        <dbReference type="SMART" id="SM00382"/>
    </source>
</evidence>
<dbReference type="Gene3D" id="3.40.50.300">
    <property type="entry name" value="P-loop containing nucleotide triphosphate hydrolases"/>
    <property type="match status" value="1"/>
</dbReference>
<dbReference type="InterPro" id="IPR003593">
    <property type="entry name" value="AAA+_ATPase"/>
</dbReference>
<evidence type="ECO:0000313" key="2">
    <source>
        <dbReference type="EMBL" id="MEF2965074.1"/>
    </source>
</evidence>
<evidence type="ECO:0000313" key="3">
    <source>
        <dbReference type="Proteomes" id="UP001306950"/>
    </source>
</evidence>
<organism evidence="2 3">
    <name type="scientific">Paenibacillus haidiansis</name>
    <dbReference type="NCBI Taxonomy" id="1574488"/>
    <lineage>
        <taxon>Bacteria</taxon>
        <taxon>Bacillati</taxon>
        <taxon>Bacillota</taxon>
        <taxon>Bacilli</taxon>
        <taxon>Bacillales</taxon>
        <taxon>Paenibacillaceae</taxon>
        <taxon>Paenibacillus</taxon>
    </lineage>
</organism>
<reference evidence="2 3" key="1">
    <citation type="submission" date="2024-02" db="EMBL/GenBank/DDBJ databases">
        <title>A nitrogen-fixing paenibacillus bacterium.</title>
        <authorList>
            <person name="Zhang W.L."/>
            <person name="Chen S.F."/>
        </authorList>
    </citation>
    <scope>NUCLEOTIDE SEQUENCE [LARGE SCALE GENOMIC DNA]</scope>
    <source>
        <strain evidence="2 3">M1</strain>
    </source>
</reference>
<keyword evidence="3" id="KW-1185">Reference proteome</keyword>
<accession>A0ABU7VMS9</accession>
<dbReference type="InterPro" id="IPR027417">
    <property type="entry name" value="P-loop_NTPase"/>
</dbReference>
<dbReference type="GO" id="GO:0005524">
    <property type="term" value="F:ATP binding"/>
    <property type="evidence" value="ECO:0007669"/>
    <property type="project" value="UniProtKB-KW"/>
</dbReference>
<feature type="domain" description="AAA+ ATPase" evidence="1">
    <location>
        <begin position="120"/>
        <end position="233"/>
    </location>
</feature>
<dbReference type="SMART" id="SM00382">
    <property type="entry name" value="AAA"/>
    <property type="match status" value="1"/>
</dbReference>
<dbReference type="Pfam" id="PF01695">
    <property type="entry name" value="IstB_IS21"/>
    <property type="match status" value="1"/>
</dbReference>
<protein>
    <submittedName>
        <fullName evidence="2">ATP-binding protein</fullName>
    </submittedName>
</protein>
<keyword evidence="2" id="KW-0067">ATP-binding</keyword>
<dbReference type="PANTHER" id="PTHR30050:SF10">
    <property type="entry name" value="PHAGE-LIKE ELEMENT PBSX PROTEIN XKDC"/>
    <property type="match status" value="1"/>
</dbReference>